<dbReference type="Proteomes" id="UP001196413">
    <property type="component" value="Unassembled WGS sequence"/>
</dbReference>
<evidence type="ECO:0000313" key="2">
    <source>
        <dbReference type="EMBL" id="KAJ1365808.1"/>
    </source>
</evidence>
<proteinExistence type="predicted"/>
<protein>
    <submittedName>
        <fullName evidence="2">Uncharacterized protein</fullName>
    </submittedName>
</protein>
<dbReference type="EMBL" id="JAHQIW010005366">
    <property type="protein sequence ID" value="KAJ1365808.1"/>
    <property type="molecule type" value="Genomic_DNA"/>
</dbReference>
<evidence type="ECO:0000313" key="3">
    <source>
        <dbReference type="Proteomes" id="UP001196413"/>
    </source>
</evidence>
<feature type="compositionally biased region" description="Basic and acidic residues" evidence="1">
    <location>
        <begin position="396"/>
        <end position="406"/>
    </location>
</feature>
<comment type="caution">
    <text evidence="2">The sequence shown here is derived from an EMBL/GenBank/DDBJ whole genome shotgun (WGS) entry which is preliminary data.</text>
</comment>
<gene>
    <name evidence="2" type="ORF">KIN20_026245</name>
</gene>
<keyword evidence="3" id="KW-1185">Reference proteome</keyword>
<accession>A0AAD5N0F1</accession>
<name>A0AAD5N0F1_PARTN</name>
<sequence length="442" mass="52022">MEKHHMNVSSFGNTDLDQQRNKQQNIRFLKTYVEHKGKSSPNVTSSNHRYFAQEEKEQQSVALFNQAFLESIGMRHLNVTLLHNTHSIKQKKEKENATRNRHMYVERKGKYRLNVTSPYQGDKHQDITQLQKAHVKQNGYSHLYVEPSFHIYSGRNRKEYQNVTRLNHTLAEQKDKYYKNAPSLHNESFRVSLRQFTTEDSVNDQNLKWRVPKQHNDDNDLSDVPQGSGRYAEPRGFQEKRGDDVGVSDNDRDNDGDTQHASQNHSYDEQRGYYNTRPFSEVRGHTPNITLNGIDGRHGEIREQEERSLFAPSLYVSNDKQVYDDSRSFTESSSHLHDTTLSRFPDFEDETRVHHEKLFVTPYGRYERRYDDIALFTEIIGYDDDLTIREHEDLDDAKQGHDEKHPFINSHGRYAKPRRDDLHPFTEQVDQDDDIILNELVK</sequence>
<organism evidence="2 3">
    <name type="scientific">Parelaphostrongylus tenuis</name>
    <name type="common">Meningeal worm</name>
    <dbReference type="NCBI Taxonomy" id="148309"/>
    <lineage>
        <taxon>Eukaryota</taxon>
        <taxon>Metazoa</taxon>
        <taxon>Ecdysozoa</taxon>
        <taxon>Nematoda</taxon>
        <taxon>Chromadorea</taxon>
        <taxon>Rhabditida</taxon>
        <taxon>Rhabditina</taxon>
        <taxon>Rhabditomorpha</taxon>
        <taxon>Strongyloidea</taxon>
        <taxon>Metastrongylidae</taxon>
        <taxon>Parelaphostrongylus</taxon>
    </lineage>
</organism>
<reference evidence="2" key="1">
    <citation type="submission" date="2021-06" db="EMBL/GenBank/DDBJ databases">
        <title>Parelaphostrongylus tenuis whole genome reference sequence.</title>
        <authorList>
            <person name="Garwood T.J."/>
            <person name="Larsen P.A."/>
            <person name="Fountain-Jones N.M."/>
            <person name="Garbe J.R."/>
            <person name="Macchietto M.G."/>
            <person name="Kania S.A."/>
            <person name="Gerhold R.W."/>
            <person name="Richards J.E."/>
            <person name="Wolf T.M."/>
        </authorList>
    </citation>
    <scope>NUCLEOTIDE SEQUENCE</scope>
    <source>
        <strain evidence="2">MNPRO001-30</strain>
        <tissue evidence="2">Meninges</tissue>
    </source>
</reference>
<evidence type="ECO:0000256" key="1">
    <source>
        <dbReference type="SAM" id="MobiDB-lite"/>
    </source>
</evidence>
<feature type="compositionally biased region" description="Polar residues" evidence="1">
    <location>
        <begin position="7"/>
        <end position="20"/>
    </location>
</feature>
<feature type="compositionally biased region" description="Basic and acidic residues" evidence="1">
    <location>
        <begin position="232"/>
        <end position="258"/>
    </location>
</feature>
<feature type="region of interest" description="Disordered" evidence="1">
    <location>
        <begin position="396"/>
        <end position="427"/>
    </location>
</feature>
<feature type="region of interest" description="Disordered" evidence="1">
    <location>
        <begin position="1"/>
        <end position="20"/>
    </location>
</feature>
<dbReference type="AlphaFoldDB" id="A0AAD5N0F1"/>
<feature type="region of interest" description="Disordered" evidence="1">
    <location>
        <begin position="205"/>
        <end position="298"/>
    </location>
</feature>